<dbReference type="SUPFAM" id="SSF56935">
    <property type="entry name" value="Porins"/>
    <property type="match status" value="2"/>
</dbReference>
<evidence type="ECO:0000313" key="2">
    <source>
        <dbReference type="Proteomes" id="UP000464657"/>
    </source>
</evidence>
<evidence type="ECO:0000313" key="1">
    <source>
        <dbReference type="EMBL" id="QHI35780.1"/>
    </source>
</evidence>
<sequence>MISKNLTYFILLFLVFTSTTLSQNIKLSGTIKENTTNLLLTNANIIAEPQGDSTMKFSISNDKGFFELKLEKDETYIITISYLGYLPHEITYKAIESKTIDVSLKKDTESLGEVTLNYTPPVVIKKDTMSFKVDAFKTGDERKLRDILKNLPTVEVDKQGNVTVKGKKVSRVLVENKQFFTGDSKLAVNNIPADVVDKVEVLDNYSDVSFLKGLEDSEEMIMNIKLKEDKKKFVFGDIEVATGIKERYILNPKIYYYSPKTSLNMITDFNNTGKKSFTFKDYLDFNGGISKLFSNTESYMSLFDNDFTRFLDNQNFVENTNQFSALNISHDFNNKLSLTGYSILSNDKLQTLTTTTNNYIASDNLIENRRNEFDNINKFGIGKFAFNYAPNENTELLFESNIKASKNTSQGNILTESDFINSSINQNERIDDFSFRENIELHKQFNKNNTISVVLNYSFNRSQPKTNWQTDQSFLNGLLPIEDEAILDINSNKLRKTHSFKVVGKYYYVLNKLNHLYFTTGANVVNDSYSTFDFQLLQDGTTNDFSDSNFGNQSKVNFNDIYFGIDYKFKSGIVTIKPSLTYHNFFWGVEQFTEQNKRTKAVLLPKFMTKIEFNSSKVLSFNYSLQTRFPTITQFANRFTLTNFNNIYRGDETLENELYHNARISYYRFSMFKNIQYNLSVNYRKSTRNLKTANVIQGIDNILTPILLDAVDESVIFRGSLKKGYGKVKLSARTSLSFSNFFTSVNDELIENTSNNYTIGSGLSTRFKYYPNIGIGYNKTFSSYKANTNAKFENDVFNVNLSYDFLNDFIFKIDYKREEFQNKTLNNTNTFDVANSSLFYQKENSAWGFEISASNLFNVDFRQRNSFSNILVSDERTFIQPRIFLLKISYKL</sequence>
<accession>A0A7L4ZGY1</accession>
<evidence type="ECO:0008006" key="3">
    <source>
        <dbReference type="Google" id="ProtNLM"/>
    </source>
</evidence>
<dbReference type="SUPFAM" id="SSF49464">
    <property type="entry name" value="Carboxypeptidase regulatory domain-like"/>
    <property type="match status" value="1"/>
</dbReference>
<dbReference type="Pfam" id="PF13715">
    <property type="entry name" value="CarbopepD_reg_2"/>
    <property type="match status" value="1"/>
</dbReference>
<dbReference type="EMBL" id="CP019288">
    <property type="protein sequence ID" value="QHI35780.1"/>
    <property type="molecule type" value="Genomic_DNA"/>
</dbReference>
<gene>
    <name evidence="1" type="ORF">IMCC3317_11280</name>
</gene>
<proteinExistence type="predicted"/>
<dbReference type="RefSeq" id="WP_160128505.1">
    <property type="nucleotide sequence ID" value="NZ_CP019288.1"/>
</dbReference>
<dbReference type="AlphaFoldDB" id="A0A7L4ZGY1"/>
<dbReference type="KEGG" id="kan:IMCC3317_11280"/>
<keyword evidence="2" id="KW-1185">Reference proteome</keyword>
<name>A0A7L4ZGY1_9FLAO</name>
<dbReference type="InterPro" id="IPR008969">
    <property type="entry name" value="CarboxyPept-like_regulatory"/>
</dbReference>
<dbReference type="OrthoDB" id="603275at2"/>
<dbReference type="Proteomes" id="UP000464657">
    <property type="component" value="Chromosome"/>
</dbReference>
<reference evidence="1 2" key="1">
    <citation type="journal article" date="2013" name="Int. J. Syst. Evol. Microbiol.">
        <title>Kordia antarctica sp. nov., isolated from Antarctic seawater.</title>
        <authorList>
            <person name="Baek K."/>
            <person name="Choi A."/>
            <person name="Kang I."/>
            <person name="Lee K."/>
            <person name="Cho J.C."/>
        </authorList>
    </citation>
    <scope>NUCLEOTIDE SEQUENCE [LARGE SCALE GENOMIC DNA]</scope>
    <source>
        <strain evidence="1 2">IMCC3317</strain>
    </source>
</reference>
<organism evidence="1 2">
    <name type="scientific">Kordia antarctica</name>
    <dbReference type="NCBI Taxonomy" id="1218801"/>
    <lineage>
        <taxon>Bacteria</taxon>
        <taxon>Pseudomonadati</taxon>
        <taxon>Bacteroidota</taxon>
        <taxon>Flavobacteriia</taxon>
        <taxon>Flavobacteriales</taxon>
        <taxon>Flavobacteriaceae</taxon>
        <taxon>Kordia</taxon>
    </lineage>
</organism>
<protein>
    <recommendedName>
        <fullName evidence="3">TonB-dependent receptor SusC</fullName>
    </recommendedName>
</protein>